<name>A0A3N4HXR6_ASCIM</name>
<reference evidence="2 3" key="1">
    <citation type="journal article" date="2018" name="Nat. Ecol. Evol.">
        <title>Pezizomycetes genomes reveal the molecular basis of ectomycorrhizal truffle lifestyle.</title>
        <authorList>
            <person name="Murat C."/>
            <person name="Payen T."/>
            <person name="Noel B."/>
            <person name="Kuo A."/>
            <person name="Morin E."/>
            <person name="Chen J."/>
            <person name="Kohler A."/>
            <person name="Krizsan K."/>
            <person name="Balestrini R."/>
            <person name="Da Silva C."/>
            <person name="Montanini B."/>
            <person name="Hainaut M."/>
            <person name="Levati E."/>
            <person name="Barry K.W."/>
            <person name="Belfiori B."/>
            <person name="Cichocki N."/>
            <person name="Clum A."/>
            <person name="Dockter R.B."/>
            <person name="Fauchery L."/>
            <person name="Guy J."/>
            <person name="Iotti M."/>
            <person name="Le Tacon F."/>
            <person name="Lindquist E.A."/>
            <person name="Lipzen A."/>
            <person name="Malagnac F."/>
            <person name="Mello A."/>
            <person name="Molinier V."/>
            <person name="Miyauchi S."/>
            <person name="Poulain J."/>
            <person name="Riccioni C."/>
            <person name="Rubini A."/>
            <person name="Sitrit Y."/>
            <person name="Splivallo R."/>
            <person name="Traeger S."/>
            <person name="Wang M."/>
            <person name="Zifcakova L."/>
            <person name="Wipf D."/>
            <person name="Zambonelli A."/>
            <person name="Paolocci F."/>
            <person name="Nowrousian M."/>
            <person name="Ottonello S."/>
            <person name="Baldrian P."/>
            <person name="Spatafora J.W."/>
            <person name="Henrissat B."/>
            <person name="Nagy L.G."/>
            <person name="Aury J.M."/>
            <person name="Wincker P."/>
            <person name="Grigoriev I.V."/>
            <person name="Bonfante P."/>
            <person name="Martin F.M."/>
        </authorList>
    </citation>
    <scope>NUCLEOTIDE SEQUENCE [LARGE SCALE GENOMIC DNA]</scope>
    <source>
        <strain evidence="2 3">RN42</strain>
    </source>
</reference>
<keyword evidence="3" id="KW-1185">Reference proteome</keyword>
<organism evidence="2 3">
    <name type="scientific">Ascobolus immersus RN42</name>
    <dbReference type="NCBI Taxonomy" id="1160509"/>
    <lineage>
        <taxon>Eukaryota</taxon>
        <taxon>Fungi</taxon>
        <taxon>Dikarya</taxon>
        <taxon>Ascomycota</taxon>
        <taxon>Pezizomycotina</taxon>
        <taxon>Pezizomycetes</taxon>
        <taxon>Pezizales</taxon>
        <taxon>Ascobolaceae</taxon>
        <taxon>Ascobolus</taxon>
    </lineage>
</organism>
<feature type="compositionally biased region" description="Low complexity" evidence="1">
    <location>
        <begin position="100"/>
        <end position="133"/>
    </location>
</feature>
<dbReference type="EMBL" id="ML119711">
    <property type="protein sequence ID" value="RPA78489.1"/>
    <property type="molecule type" value="Genomic_DNA"/>
</dbReference>
<evidence type="ECO:0000256" key="1">
    <source>
        <dbReference type="SAM" id="MobiDB-lite"/>
    </source>
</evidence>
<feature type="compositionally biased region" description="Acidic residues" evidence="1">
    <location>
        <begin position="210"/>
        <end position="222"/>
    </location>
</feature>
<dbReference type="Proteomes" id="UP000275078">
    <property type="component" value="Unassembled WGS sequence"/>
</dbReference>
<gene>
    <name evidence="2" type="ORF">BJ508DRAFT_349395</name>
</gene>
<feature type="region of interest" description="Disordered" evidence="1">
    <location>
        <begin position="1"/>
        <end position="51"/>
    </location>
</feature>
<proteinExistence type="predicted"/>
<accession>A0A3N4HXR6</accession>
<sequence>MSSNTNRKRTLDLSDTEMPSRKKYGPTTKPRSKLTDAKPPNPAGQSRQILQPRARLSEMAKNISFEFGATSAGNMFAFRAAKENNTGTSRMLKSTRESSDATMSSSTSRTSPEPASSTSSQTTSTAPEAATPKSKPRPARSLVSAMRLGINKDRPYGSDGEDDTDSEDSASGEIQKLRWTFSEKDYAEAHAAVLPSDDELSSDGSRSEEYEADDEAGAGEGA</sequence>
<protein>
    <submittedName>
        <fullName evidence="2">Uncharacterized protein</fullName>
    </submittedName>
</protein>
<evidence type="ECO:0000313" key="2">
    <source>
        <dbReference type="EMBL" id="RPA78489.1"/>
    </source>
</evidence>
<feature type="compositionally biased region" description="Polar residues" evidence="1">
    <location>
        <begin position="83"/>
        <end position="92"/>
    </location>
</feature>
<dbReference type="AlphaFoldDB" id="A0A3N4HXR6"/>
<evidence type="ECO:0000313" key="3">
    <source>
        <dbReference type="Proteomes" id="UP000275078"/>
    </source>
</evidence>
<feature type="region of interest" description="Disordered" evidence="1">
    <location>
        <begin position="190"/>
        <end position="222"/>
    </location>
</feature>
<feature type="compositionally biased region" description="Acidic residues" evidence="1">
    <location>
        <begin position="159"/>
        <end position="170"/>
    </location>
</feature>
<feature type="region of interest" description="Disordered" evidence="1">
    <location>
        <begin position="83"/>
        <end position="175"/>
    </location>
</feature>